<dbReference type="Proteomes" id="UP001078573">
    <property type="component" value="Unassembled WGS sequence"/>
</dbReference>
<feature type="transmembrane region" description="Helical" evidence="1">
    <location>
        <begin position="71"/>
        <end position="92"/>
    </location>
</feature>
<feature type="transmembrane region" description="Helical" evidence="1">
    <location>
        <begin position="34"/>
        <end position="59"/>
    </location>
</feature>
<organism evidence="2 3">
    <name type="scientific">Bacillus spizizenii</name>
    <name type="common">Bacillus subtilis subsp. spizizenii</name>
    <dbReference type="NCBI Taxonomy" id="96241"/>
    <lineage>
        <taxon>Bacteria</taxon>
        <taxon>Bacillati</taxon>
        <taxon>Bacillota</taxon>
        <taxon>Bacilli</taxon>
        <taxon>Bacillales</taxon>
        <taxon>Bacillaceae</taxon>
        <taxon>Bacillus</taxon>
    </lineage>
</organism>
<dbReference type="AlphaFoldDB" id="A0A9Q4EBE3"/>
<feature type="transmembrane region" description="Helical" evidence="1">
    <location>
        <begin position="7"/>
        <end position="28"/>
    </location>
</feature>
<accession>A0A9Q4EBE3</accession>
<evidence type="ECO:0000256" key="1">
    <source>
        <dbReference type="SAM" id="Phobius"/>
    </source>
</evidence>
<evidence type="ECO:0000313" key="3">
    <source>
        <dbReference type="Proteomes" id="UP001078573"/>
    </source>
</evidence>
<comment type="caution">
    <text evidence="2">The sequence shown here is derived from an EMBL/GenBank/DDBJ whole genome shotgun (WGS) entry which is preliminary data.</text>
</comment>
<protein>
    <submittedName>
        <fullName evidence="2">UPF0715 family protein</fullName>
    </submittedName>
</protein>
<feature type="transmembrane region" description="Helical" evidence="1">
    <location>
        <begin position="98"/>
        <end position="121"/>
    </location>
</feature>
<reference evidence="2" key="1">
    <citation type="submission" date="2022-02" db="EMBL/GenBank/DDBJ databases">
        <title>Crop Bioprotection Bacillus Genome Sequencing.</title>
        <authorList>
            <person name="Dunlap C."/>
        </authorList>
    </citation>
    <scope>NUCLEOTIDE SEQUENCE</scope>
    <source>
        <strain evidence="2">WR1O2A-53</strain>
    </source>
</reference>
<keyword evidence="1" id="KW-0472">Membrane</keyword>
<proteinExistence type="predicted"/>
<evidence type="ECO:0000313" key="2">
    <source>
        <dbReference type="EMBL" id="MCY8458770.1"/>
    </source>
</evidence>
<keyword evidence="1" id="KW-1133">Transmembrane helix</keyword>
<dbReference type="InterPro" id="IPR031374">
    <property type="entry name" value="UPF0715"/>
</dbReference>
<dbReference type="Pfam" id="PF17094">
    <property type="entry name" value="UPF0715"/>
    <property type="match status" value="1"/>
</dbReference>
<keyword evidence="1" id="KW-0812">Transmembrane</keyword>
<name>A0A9Q4EBE3_BACSC</name>
<dbReference type="EMBL" id="JALAPQ010000025">
    <property type="protein sequence ID" value="MCY8458770.1"/>
    <property type="molecule type" value="Genomic_DNA"/>
</dbReference>
<sequence>MNKMLSYQLMTLGLSSLSFGLLFGFYSLVTYHMLMIALFTGALALLYGFMMFGLFAFPLQMILQKTSRTFSLMYLSFYIVLAFISVFLFYAINEPASISWIFQSNIYYMLSIASAVIYWFWDSLILYKSVQLTGNIK</sequence>
<gene>
    <name evidence="2" type="ORF">MOC89_18135</name>
</gene>